<dbReference type="GO" id="GO:0003964">
    <property type="term" value="F:RNA-directed DNA polymerase activity"/>
    <property type="evidence" value="ECO:0007669"/>
    <property type="project" value="UniProtKB-KW"/>
</dbReference>
<dbReference type="InterPro" id="IPR026960">
    <property type="entry name" value="RVT-Znf"/>
</dbReference>
<name>A0ABQ5FA14_9ASTR</name>
<keyword evidence="3" id="KW-0808">Transferase</keyword>
<protein>
    <submittedName>
        <fullName evidence="3">RNA-directed DNA polymerase, eukaryota</fullName>
    </submittedName>
</protein>
<accession>A0ABQ5FA14</accession>
<dbReference type="PANTHER" id="PTHR33116">
    <property type="entry name" value="REVERSE TRANSCRIPTASE ZINC-BINDING DOMAIN-CONTAINING PROTEIN-RELATED-RELATED"/>
    <property type="match status" value="1"/>
</dbReference>
<evidence type="ECO:0000256" key="1">
    <source>
        <dbReference type="SAM" id="MobiDB-lite"/>
    </source>
</evidence>
<reference evidence="3" key="1">
    <citation type="journal article" date="2022" name="Int. J. Mol. Sci.">
        <title>Draft Genome of Tanacetum Coccineum: Genomic Comparison of Closely Related Tanacetum-Family Plants.</title>
        <authorList>
            <person name="Yamashiro T."/>
            <person name="Shiraishi A."/>
            <person name="Nakayama K."/>
            <person name="Satake H."/>
        </authorList>
    </citation>
    <scope>NUCLEOTIDE SEQUENCE</scope>
</reference>
<dbReference type="PANTHER" id="PTHR33116:SF78">
    <property type="entry name" value="OS12G0587133 PROTEIN"/>
    <property type="match status" value="1"/>
</dbReference>
<feature type="domain" description="Reverse transcriptase zinc-binding" evidence="2">
    <location>
        <begin position="183"/>
        <end position="245"/>
    </location>
</feature>
<keyword evidence="3" id="KW-0548">Nucleotidyltransferase</keyword>
<keyword evidence="3" id="KW-0695">RNA-directed DNA polymerase</keyword>
<keyword evidence="4" id="KW-1185">Reference proteome</keyword>
<evidence type="ECO:0000259" key="2">
    <source>
        <dbReference type="Pfam" id="PF13966"/>
    </source>
</evidence>
<organism evidence="3 4">
    <name type="scientific">Tanacetum coccineum</name>
    <dbReference type="NCBI Taxonomy" id="301880"/>
    <lineage>
        <taxon>Eukaryota</taxon>
        <taxon>Viridiplantae</taxon>
        <taxon>Streptophyta</taxon>
        <taxon>Embryophyta</taxon>
        <taxon>Tracheophyta</taxon>
        <taxon>Spermatophyta</taxon>
        <taxon>Magnoliopsida</taxon>
        <taxon>eudicotyledons</taxon>
        <taxon>Gunneridae</taxon>
        <taxon>Pentapetalae</taxon>
        <taxon>asterids</taxon>
        <taxon>campanulids</taxon>
        <taxon>Asterales</taxon>
        <taxon>Asteraceae</taxon>
        <taxon>Asteroideae</taxon>
        <taxon>Anthemideae</taxon>
        <taxon>Anthemidinae</taxon>
        <taxon>Tanacetum</taxon>
    </lineage>
</organism>
<feature type="region of interest" description="Disordered" evidence="1">
    <location>
        <begin position="365"/>
        <end position="390"/>
    </location>
</feature>
<dbReference type="EMBL" id="BQNB010017150">
    <property type="protein sequence ID" value="GJT59904.1"/>
    <property type="molecule type" value="Genomic_DNA"/>
</dbReference>
<gene>
    <name evidence="3" type="ORF">Tco_1003437</name>
</gene>
<comment type="caution">
    <text evidence="3">The sequence shown here is derived from an EMBL/GenBank/DDBJ whole genome shotgun (WGS) entry which is preliminary data.</text>
</comment>
<dbReference type="Pfam" id="PF13966">
    <property type="entry name" value="zf-RVT"/>
    <property type="match status" value="1"/>
</dbReference>
<evidence type="ECO:0000313" key="4">
    <source>
        <dbReference type="Proteomes" id="UP001151760"/>
    </source>
</evidence>
<evidence type="ECO:0000313" key="3">
    <source>
        <dbReference type="EMBL" id="GJT59904.1"/>
    </source>
</evidence>
<reference evidence="3" key="2">
    <citation type="submission" date="2022-01" db="EMBL/GenBank/DDBJ databases">
        <authorList>
            <person name="Yamashiro T."/>
            <person name="Shiraishi A."/>
            <person name="Satake H."/>
            <person name="Nakayama K."/>
        </authorList>
    </citation>
    <scope>NUCLEOTIDE SEQUENCE</scope>
</reference>
<dbReference type="Proteomes" id="UP001151760">
    <property type="component" value="Unassembled WGS sequence"/>
</dbReference>
<proteinExistence type="predicted"/>
<sequence>MENLRRNFFNGAQEEDRKIAWVKWHTVLAAKQFGGLGVSSFFALNRGLLAKWVWRFLSQDNSLWYQVISTIHGSGSSPLAVAYPSNWSTIIKEFNSLKEQETNKDISVADKLHPSLSFSWRRSVRGGIESQQFNHLSSLLDYVSLSNSEDRWVCDLSGDGVFRVKDVRNLLDEFFLPKSNVLTRWVKFIPNKVNIFAWKLFLNRLPTRSNLAKRKVSIDTDVCPVCDSAQEEVAHVFFCCSLARDLTSLICRWWNLDEHLFSSYVEWLSWFNSLRLGSKLKAILEGVFYITWWSVWNFRNHLLFASTKPRKESIFDDIVLRSFSWCVARGDETTSGKPQRCGGEESDEAVWTNLSWINNDSPSLPENESFHVPSSLRSPAKPPDDDEIEPNTGVLTVKVVGDISEHYVLMPRLLPTQPTLCPVIDTLLPFSSENKDKDCSDFEASRARGFVLRSLELQILSFNMGIQYPNLID</sequence>